<dbReference type="NCBIfam" id="TIGR01726">
    <property type="entry name" value="HEQRo_perm_3TM"/>
    <property type="match status" value="1"/>
</dbReference>
<dbReference type="GO" id="GO:0015184">
    <property type="term" value="F:L-cystine transmembrane transporter activity"/>
    <property type="evidence" value="ECO:0007669"/>
    <property type="project" value="TreeGrafter"/>
</dbReference>
<evidence type="ECO:0000256" key="5">
    <source>
        <dbReference type="ARBA" id="ARBA00022692"/>
    </source>
</evidence>
<dbReference type="InterPro" id="IPR035906">
    <property type="entry name" value="MetI-like_sf"/>
</dbReference>
<accession>A0A2T4VXG9</accession>
<dbReference type="CDD" id="cd06261">
    <property type="entry name" value="TM_PBP2"/>
    <property type="match status" value="1"/>
</dbReference>
<name>A0A2T4VXG9_9HYPH</name>
<evidence type="ECO:0000256" key="2">
    <source>
        <dbReference type="ARBA" id="ARBA00010072"/>
    </source>
</evidence>
<dbReference type="SUPFAM" id="SSF161098">
    <property type="entry name" value="MetI-like"/>
    <property type="match status" value="1"/>
</dbReference>
<keyword evidence="5 9" id="KW-0812">Transmembrane</keyword>
<evidence type="ECO:0000256" key="8">
    <source>
        <dbReference type="ARBA" id="ARBA00023136"/>
    </source>
</evidence>
<reference evidence="12" key="1">
    <citation type="submission" date="2018-02" db="EMBL/GenBank/DDBJ databases">
        <title>Genome sequence of Candidatus Liberibacter europaeus.</title>
        <authorList>
            <person name="Frampton R.A."/>
            <person name="Thompson S.M."/>
            <person name="David C."/>
            <person name="Addison S.M."/>
            <person name="Smith G.R."/>
        </authorList>
    </citation>
    <scope>NUCLEOTIDE SEQUENCE [LARGE SCALE GENOMIC DNA]</scope>
</reference>
<dbReference type="Pfam" id="PF00528">
    <property type="entry name" value="BPD_transp_1"/>
    <property type="match status" value="1"/>
</dbReference>
<dbReference type="Proteomes" id="UP000240811">
    <property type="component" value="Unassembled WGS sequence"/>
</dbReference>
<dbReference type="PROSITE" id="PS50928">
    <property type="entry name" value="ABC_TM1"/>
    <property type="match status" value="1"/>
</dbReference>
<organism evidence="11 12">
    <name type="scientific">Candidatus Liberibacter europaeus</name>
    <dbReference type="NCBI Taxonomy" id="744859"/>
    <lineage>
        <taxon>Bacteria</taxon>
        <taxon>Pseudomonadati</taxon>
        <taxon>Pseudomonadota</taxon>
        <taxon>Alphaproteobacteria</taxon>
        <taxon>Hyphomicrobiales</taxon>
        <taxon>Rhizobiaceae</taxon>
        <taxon>Liberibacter</taxon>
    </lineage>
</organism>
<feature type="domain" description="ABC transmembrane type-1" evidence="10">
    <location>
        <begin position="21"/>
        <end position="209"/>
    </location>
</feature>
<evidence type="ECO:0000256" key="3">
    <source>
        <dbReference type="ARBA" id="ARBA00022448"/>
    </source>
</evidence>
<comment type="caution">
    <text evidence="11">The sequence shown here is derived from an EMBL/GenBank/DDBJ whole genome shotgun (WGS) entry which is preliminary data.</text>
</comment>
<feature type="transmembrane region" description="Helical" evidence="9">
    <location>
        <begin position="85"/>
        <end position="106"/>
    </location>
</feature>
<keyword evidence="4" id="KW-1003">Cell membrane</keyword>
<dbReference type="EMBL" id="PSQJ01000003">
    <property type="protein sequence ID" value="PTL86458.1"/>
    <property type="molecule type" value="Genomic_DNA"/>
</dbReference>
<comment type="subcellular location">
    <subcellularLocation>
        <location evidence="1">Cell inner membrane</location>
        <topology evidence="1">Multi-pass membrane protein</topology>
    </subcellularLocation>
    <subcellularLocation>
        <location evidence="9">Cell membrane</location>
        <topology evidence="9">Multi-pass membrane protein</topology>
    </subcellularLocation>
</comment>
<keyword evidence="7 9" id="KW-1133">Transmembrane helix</keyword>
<evidence type="ECO:0000256" key="7">
    <source>
        <dbReference type="ARBA" id="ARBA00022989"/>
    </source>
</evidence>
<dbReference type="Gene3D" id="1.10.3720.10">
    <property type="entry name" value="MetI-like"/>
    <property type="match status" value="1"/>
</dbReference>
<evidence type="ECO:0000256" key="4">
    <source>
        <dbReference type="ARBA" id="ARBA00022475"/>
    </source>
</evidence>
<dbReference type="AlphaFoldDB" id="A0A2T4VXG9"/>
<keyword evidence="3 9" id="KW-0813">Transport</keyword>
<dbReference type="InterPro" id="IPR000515">
    <property type="entry name" value="MetI-like"/>
</dbReference>
<keyword evidence="6" id="KW-0029">Amino-acid transport</keyword>
<proteinExistence type="inferred from homology"/>
<evidence type="ECO:0000259" key="10">
    <source>
        <dbReference type="PROSITE" id="PS50928"/>
    </source>
</evidence>
<sequence length="244" mass="27480">MAPEWFNIAIDSFPRLLYAALFFTIPIALLSFAFSLIIGVFLAMILISCTRKIAFIIRFYICIFRGIPLLIQLFIIFYGLPNIGIVLNAFTAVVISLTLTFSSYIVEIARSSIMAIPKGQWEAAYDLGLTWNQTMRHIILPQAASTSIAPLSNEFISVLRSTSLASIVTLPEIFQVSQQIVSTTYYPLIIYLEVAIIYLAMTTLCNFIQVKLESIFMKNNTGALKKDISLQKEKMFLISIFNTK</sequence>
<evidence type="ECO:0000256" key="1">
    <source>
        <dbReference type="ARBA" id="ARBA00004429"/>
    </source>
</evidence>
<feature type="transmembrane region" description="Helical" evidence="9">
    <location>
        <begin position="20"/>
        <end position="47"/>
    </location>
</feature>
<dbReference type="InterPro" id="IPR010065">
    <property type="entry name" value="AA_ABC_transptr_permease_3TM"/>
</dbReference>
<evidence type="ECO:0000313" key="11">
    <source>
        <dbReference type="EMBL" id="PTL86458.1"/>
    </source>
</evidence>
<evidence type="ECO:0000256" key="9">
    <source>
        <dbReference type="RuleBase" id="RU363032"/>
    </source>
</evidence>
<comment type="similarity">
    <text evidence="2">Belongs to the binding-protein-dependent transport system permease family. HisMQ subfamily.</text>
</comment>
<evidence type="ECO:0000313" key="12">
    <source>
        <dbReference type="Proteomes" id="UP000240811"/>
    </source>
</evidence>
<keyword evidence="8 9" id="KW-0472">Membrane</keyword>
<dbReference type="PANTHER" id="PTHR30614:SF0">
    <property type="entry name" value="L-CYSTINE TRANSPORT SYSTEM PERMEASE PROTEIN TCYL"/>
    <property type="match status" value="1"/>
</dbReference>
<feature type="transmembrane region" description="Helical" evidence="9">
    <location>
        <begin position="59"/>
        <end position="79"/>
    </location>
</feature>
<dbReference type="InterPro" id="IPR043429">
    <property type="entry name" value="ArtM/GltK/GlnP/TcyL/YhdX-like"/>
</dbReference>
<feature type="transmembrane region" description="Helical" evidence="9">
    <location>
        <begin position="188"/>
        <end position="208"/>
    </location>
</feature>
<dbReference type="GO" id="GO:0043190">
    <property type="term" value="C:ATP-binding cassette (ABC) transporter complex"/>
    <property type="evidence" value="ECO:0007669"/>
    <property type="project" value="InterPro"/>
</dbReference>
<gene>
    <name evidence="11" type="ORF">C4617_03390</name>
</gene>
<protein>
    <submittedName>
        <fullName evidence="11">Cysteine ABC transporter permease</fullName>
    </submittedName>
</protein>
<dbReference type="PANTHER" id="PTHR30614">
    <property type="entry name" value="MEMBRANE COMPONENT OF AMINO ACID ABC TRANSPORTER"/>
    <property type="match status" value="1"/>
</dbReference>
<evidence type="ECO:0000256" key="6">
    <source>
        <dbReference type="ARBA" id="ARBA00022970"/>
    </source>
</evidence>